<evidence type="ECO:0000256" key="11">
    <source>
        <dbReference type="ARBA" id="ARBA00023136"/>
    </source>
</evidence>
<dbReference type="InterPro" id="IPR003373">
    <property type="entry name" value="Fe2_transport_prot-B"/>
</dbReference>
<evidence type="ECO:0000256" key="4">
    <source>
        <dbReference type="ARBA" id="ARBA00022496"/>
    </source>
</evidence>
<dbReference type="Gene3D" id="1.10.287.1770">
    <property type="match status" value="1"/>
</dbReference>
<dbReference type="Pfam" id="PF07664">
    <property type="entry name" value="FeoB_C"/>
    <property type="match status" value="1"/>
</dbReference>
<keyword evidence="4" id="KW-0410">Iron transport</keyword>
<keyword evidence="15" id="KW-0460">Magnesium</keyword>
<keyword evidence="5 16" id="KW-0812">Transmembrane</keyword>
<feature type="binding site" evidence="14">
    <location>
        <begin position="37"/>
        <end position="41"/>
    </location>
    <ligand>
        <name>GTP</name>
        <dbReference type="ChEBI" id="CHEBI:37565"/>
        <label>1</label>
    </ligand>
</feature>
<feature type="binding site" evidence="14">
    <location>
        <begin position="118"/>
        <end position="121"/>
    </location>
    <ligand>
        <name>GTP</name>
        <dbReference type="ChEBI" id="CHEBI:37565"/>
        <label>1</label>
    </ligand>
</feature>
<evidence type="ECO:0000256" key="9">
    <source>
        <dbReference type="ARBA" id="ARBA00023065"/>
    </source>
</evidence>
<dbReference type="InterPro" id="IPR011642">
    <property type="entry name" value="Gate_dom"/>
</dbReference>
<evidence type="ECO:0000256" key="7">
    <source>
        <dbReference type="ARBA" id="ARBA00022989"/>
    </source>
</evidence>
<feature type="binding site" evidence="14">
    <location>
        <begin position="11"/>
        <end position="18"/>
    </location>
    <ligand>
        <name>GTP</name>
        <dbReference type="ChEBI" id="CHEBI:37565"/>
        <label>1</label>
    </ligand>
</feature>
<feature type="binding site" evidence="15">
    <location>
        <position position="26"/>
    </location>
    <ligand>
        <name>Mg(2+)</name>
        <dbReference type="ChEBI" id="CHEBI:18420"/>
        <label>2</label>
    </ligand>
</feature>
<keyword evidence="19" id="KW-1185">Reference proteome</keyword>
<dbReference type="Gene3D" id="3.40.50.300">
    <property type="entry name" value="P-loop containing nucleotide triphosphate hydrolases"/>
    <property type="match status" value="1"/>
</dbReference>
<dbReference type="InterPro" id="IPR041069">
    <property type="entry name" value="FeoB_Cyto"/>
</dbReference>
<dbReference type="Proteomes" id="UP000060778">
    <property type="component" value="Chromosome"/>
</dbReference>
<name>A0A0U2WNC1_9CREN</name>
<dbReference type="NCBIfam" id="TIGR00437">
    <property type="entry name" value="feoB"/>
    <property type="match status" value="1"/>
</dbReference>
<gene>
    <name evidence="18" type="ORF">EYM_03905</name>
</gene>
<dbReference type="OrthoDB" id="85305at2157"/>
<keyword evidence="9" id="KW-0406">Ion transport</keyword>
<evidence type="ECO:0000256" key="8">
    <source>
        <dbReference type="ARBA" id="ARBA00023004"/>
    </source>
</evidence>
<dbReference type="InterPro" id="IPR011640">
    <property type="entry name" value="Fe2_transport_prot_B_C"/>
</dbReference>
<keyword evidence="3" id="KW-1003">Cell membrane</keyword>
<keyword evidence="6 14" id="KW-0547">Nucleotide-binding</keyword>
<dbReference type="GO" id="GO:0005886">
    <property type="term" value="C:plasma membrane"/>
    <property type="evidence" value="ECO:0007669"/>
    <property type="project" value="UniProtKB-SubCell"/>
</dbReference>
<evidence type="ECO:0000256" key="3">
    <source>
        <dbReference type="ARBA" id="ARBA00022475"/>
    </source>
</evidence>
<dbReference type="KEGG" id="iis:EYM_03905"/>
<dbReference type="Pfam" id="PF17910">
    <property type="entry name" value="FeoB_Cyto"/>
    <property type="match status" value="1"/>
</dbReference>
<evidence type="ECO:0000313" key="18">
    <source>
        <dbReference type="EMBL" id="ALU12449.1"/>
    </source>
</evidence>
<protein>
    <recommendedName>
        <fullName evidence="12 13">Ferrous iron transport protein B</fullName>
    </recommendedName>
</protein>
<keyword evidence="2" id="KW-0813">Transport</keyword>
<evidence type="ECO:0000256" key="12">
    <source>
        <dbReference type="ARBA" id="ARBA00031200"/>
    </source>
</evidence>
<feature type="domain" description="FeoB-type G" evidence="17">
    <location>
        <begin position="4"/>
        <end position="167"/>
    </location>
</feature>
<sequence>MTCSLKIPIAGQPNVGKSTFINAVLGEYVTEIANWPGATVEVKVIEAKVGNREVCLIDLPGAYSLSGGSEEERVTAKFLLEEDFDNVILLGDATAPHRTFYLIVQVLELLGIGVIALNKYDRALKAGIHINSEALSKRLGKPVFLISAVTREGVHEVIEKALEKQSPKYLDIDYGDLEYYVVQISKMISRLNLKGNPRWYAAEFLLGNQLVDEIIKNKDAEIYEKAKEMREMAAKELGDLYKIVIDSRINFIEKLFEGLIHREKVADKESSTIAMLLDNVFMHPIGGFIASILILFGIFTIAFTINTGYPLNVIFENLGQESIAEALENYSLSGILSSIFDSMTEIANSSLPQPIGSLIGDGVIAGVGAVLTFFPLIFTVYLLLALLEDSGLATRIAVAMDTIFRAVGLNGKAVFPSIVSLGCNVPGVMATRVLRERESRIAMALSLPFLPCQARLVVLLALASVLPAPLNSASLVLTYILSIATFLLVTFVMMRIVFKKSEEPLLLELPPYHVPKLRVVTWMAWDNAKHFLRKAGTVILFFSIVLWFLLHVSPSGAYVEEETESIAAYLGKLFEVVPMVVLETSKETSWILSFAMIVGSIAKEVILETLAILTGTSSVDQMVVKLHLNQAQVLGLMVAVALSIPCVATIAVIYSETGSWKWTLASILLSTIVSAIEASIVYRIFSVILG</sequence>
<accession>A0A0U2WNC1</accession>
<dbReference type="Pfam" id="PF02421">
    <property type="entry name" value="FeoB_N"/>
    <property type="match status" value="1"/>
</dbReference>
<dbReference type="InterPro" id="IPR030389">
    <property type="entry name" value="G_FEOB_dom"/>
</dbReference>
<feature type="binding site" evidence="14">
    <location>
        <begin position="58"/>
        <end position="61"/>
    </location>
    <ligand>
        <name>GTP</name>
        <dbReference type="ChEBI" id="CHEBI:37565"/>
        <label>1</label>
    </ligand>
</feature>
<evidence type="ECO:0000256" key="5">
    <source>
        <dbReference type="ARBA" id="ARBA00022692"/>
    </source>
</evidence>
<evidence type="ECO:0000256" key="2">
    <source>
        <dbReference type="ARBA" id="ARBA00022448"/>
    </source>
</evidence>
<dbReference type="PROSITE" id="PS51711">
    <property type="entry name" value="G_FEOB"/>
    <property type="match status" value="1"/>
</dbReference>
<dbReference type="GO" id="GO:0005525">
    <property type="term" value="F:GTP binding"/>
    <property type="evidence" value="ECO:0007669"/>
    <property type="project" value="UniProtKB-KW"/>
</dbReference>
<evidence type="ECO:0000256" key="10">
    <source>
        <dbReference type="ARBA" id="ARBA00023134"/>
    </source>
</evidence>
<feature type="transmembrane region" description="Helical" evidence="16">
    <location>
        <begin position="285"/>
        <end position="305"/>
    </location>
</feature>
<feature type="transmembrane region" description="Helical" evidence="16">
    <location>
        <begin position="531"/>
        <end position="550"/>
    </location>
</feature>
<feature type="transmembrane region" description="Helical" evidence="16">
    <location>
        <begin position="660"/>
        <end position="685"/>
    </location>
</feature>
<feature type="transmembrane region" description="Helical" evidence="16">
    <location>
        <begin position="590"/>
        <end position="613"/>
    </location>
</feature>
<keyword evidence="7 16" id="KW-1133">Transmembrane helix</keyword>
<reference evidence="18 19" key="1">
    <citation type="submission" date="2013-11" db="EMBL/GenBank/DDBJ databases">
        <title>Comparative genomics of Ignicoccus.</title>
        <authorList>
            <person name="Podar M."/>
        </authorList>
    </citation>
    <scope>NUCLEOTIDE SEQUENCE [LARGE SCALE GENOMIC DNA]</scope>
    <source>
        <strain evidence="18 19">DSM 13165</strain>
    </source>
</reference>
<evidence type="ECO:0000256" key="1">
    <source>
        <dbReference type="ARBA" id="ARBA00004651"/>
    </source>
</evidence>
<dbReference type="GO" id="GO:0015093">
    <property type="term" value="F:ferrous iron transmembrane transporter activity"/>
    <property type="evidence" value="ECO:0007669"/>
    <property type="project" value="UniProtKB-UniRule"/>
</dbReference>
<keyword evidence="8" id="KW-0408">Iron</keyword>
<feature type="binding site" evidence="15">
    <location>
        <position position="22"/>
    </location>
    <ligand>
        <name>Mg(2+)</name>
        <dbReference type="ChEBI" id="CHEBI:18420"/>
        <label>1</label>
    </ligand>
</feature>
<feature type="transmembrane region" description="Helical" evidence="16">
    <location>
        <begin position="363"/>
        <end position="387"/>
    </location>
</feature>
<keyword evidence="10 14" id="KW-0342">GTP-binding</keyword>
<dbReference type="RefSeq" id="WP_075049747.1">
    <property type="nucleotide sequence ID" value="NZ_CP006867.1"/>
</dbReference>
<evidence type="ECO:0000256" key="16">
    <source>
        <dbReference type="SAM" id="Phobius"/>
    </source>
</evidence>
<evidence type="ECO:0000256" key="14">
    <source>
        <dbReference type="PIRSR" id="PIRSR603373-1"/>
    </source>
</evidence>
<dbReference type="InterPro" id="IPR050860">
    <property type="entry name" value="FeoB_GTPase"/>
</dbReference>
<dbReference type="PANTHER" id="PTHR43185">
    <property type="entry name" value="FERROUS IRON TRANSPORT PROTEIN B"/>
    <property type="match status" value="1"/>
</dbReference>
<dbReference type="GO" id="GO:0046872">
    <property type="term" value="F:metal ion binding"/>
    <property type="evidence" value="ECO:0007669"/>
    <property type="project" value="UniProtKB-KW"/>
</dbReference>
<dbReference type="PANTHER" id="PTHR43185:SF1">
    <property type="entry name" value="FE(2+) TRANSPORTER FEOB"/>
    <property type="match status" value="1"/>
</dbReference>
<evidence type="ECO:0000256" key="13">
    <source>
        <dbReference type="NCBIfam" id="TIGR00437"/>
    </source>
</evidence>
<feature type="transmembrane region" description="Helical" evidence="16">
    <location>
        <begin position="633"/>
        <end position="654"/>
    </location>
</feature>
<dbReference type="EMBL" id="CP006867">
    <property type="protein sequence ID" value="ALU12449.1"/>
    <property type="molecule type" value="Genomic_DNA"/>
</dbReference>
<organism evidence="18 19">
    <name type="scientific">Ignicoccus islandicus DSM 13165</name>
    <dbReference type="NCBI Taxonomy" id="940295"/>
    <lineage>
        <taxon>Archaea</taxon>
        <taxon>Thermoproteota</taxon>
        <taxon>Thermoprotei</taxon>
        <taxon>Desulfurococcales</taxon>
        <taxon>Desulfurococcaceae</taxon>
        <taxon>Ignicoccus</taxon>
    </lineage>
</organism>
<evidence type="ECO:0000256" key="15">
    <source>
        <dbReference type="PIRSR" id="PIRSR603373-2"/>
    </source>
</evidence>
<feature type="transmembrane region" description="Helical" evidence="16">
    <location>
        <begin position="476"/>
        <end position="498"/>
    </location>
</feature>
<dbReference type="InterPro" id="IPR027417">
    <property type="entry name" value="P-loop_NTPase"/>
</dbReference>
<proteinExistence type="predicted"/>
<dbReference type="STRING" id="940295.EYM_03905"/>
<feature type="binding site" evidence="15">
    <location>
        <position position="23"/>
    </location>
    <ligand>
        <name>Mg(2+)</name>
        <dbReference type="ChEBI" id="CHEBI:18420"/>
        <label>2</label>
    </ligand>
</feature>
<comment type="subcellular location">
    <subcellularLocation>
        <location evidence="1">Cell membrane</location>
        <topology evidence="1">Multi-pass membrane protein</topology>
    </subcellularLocation>
</comment>
<dbReference type="SUPFAM" id="SSF52540">
    <property type="entry name" value="P-loop containing nucleoside triphosphate hydrolases"/>
    <property type="match status" value="1"/>
</dbReference>
<evidence type="ECO:0000256" key="6">
    <source>
        <dbReference type="ARBA" id="ARBA00022741"/>
    </source>
</evidence>
<keyword evidence="11 16" id="KW-0472">Membrane</keyword>
<keyword evidence="15" id="KW-0479">Metal-binding</keyword>
<evidence type="ECO:0000313" key="19">
    <source>
        <dbReference type="Proteomes" id="UP000060778"/>
    </source>
</evidence>
<feature type="transmembrane region" description="Helical" evidence="16">
    <location>
        <begin position="441"/>
        <end position="464"/>
    </location>
</feature>
<evidence type="ECO:0000259" key="17">
    <source>
        <dbReference type="PROSITE" id="PS51711"/>
    </source>
</evidence>
<dbReference type="Pfam" id="PF07670">
    <property type="entry name" value="Gate"/>
    <property type="match status" value="2"/>
</dbReference>
<dbReference type="GeneID" id="30680175"/>
<dbReference type="AlphaFoldDB" id="A0A0U2WNC1"/>
<dbReference type="PATRIC" id="fig|940295.4.peg.753"/>